<feature type="region of interest" description="Disordered" evidence="1">
    <location>
        <begin position="1"/>
        <end position="34"/>
    </location>
</feature>
<name>A0AAE1A1D8_9GAST</name>
<protein>
    <submittedName>
        <fullName evidence="2">Uncharacterized protein</fullName>
    </submittedName>
</protein>
<gene>
    <name evidence="2" type="ORF">RRG08_045304</name>
</gene>
<sequence length="115" mass="13373">MKRTLSKSFSHPQFENPPEGRRSHKQHAQSPAPMHLRVETDLNGYRHAQLETGSNVYRHAQTLRDMLKRLSGMHKHYEIGSNTYRHAAILRDRLKRLQICTNRVSPSPSCLSMRT</sequence>
<reference evidence="2" key="1">
    <citation type="journal article" date="2023" name="G3 (Bethesda)">
        <title>A reference genome for the long-term kleptoplast-retaining sea slug Elysia crispata morphotype clarki.</title>
        <authorList>
            <person name="Eastman K.E."/>
            <person name="Pendleton A.L."/>
            <person name="Shaikh M.A."/>
            <person name="Suttiyut T."/>
            <person name="Ogas R."/>
            <person name="Tomko P."/>
            <person name="Gavelis G."/>
            <person name="Widhalm J.R."/>
            <person name="Wisecaver J.H."/>
        </authorList>
    </citation>
    <scope>NUCLEOTIDE SEQUENCE</scope>
    <source>
        <strain evidence="2">ECLA1</strain>
    </source>
</reference>
<evidence type="ECO:0000256" key="1">
    <source>
        <dbReference type="SAM" id="MobiDB-lite"/>
    </source>
</evidence>
<dbReference type="AlphaFoldDB" id="A0AAE1A1D8"/>
<feature type="compositionally biased region" description="Polar residues" evidence="1">
    <location>
        <begin position="1"/>
        <end position="13"/>
    </location>
</feature>
<dbReference type="EMBL" id="JAWDGP010002824">
    <property type="protein sequence ID" value="KAK3779559.1"/>
    <property type="molecule type" value="Genomic_DNA"/>
</dbReference>
<organism evidence="2 3">
    <name type="scientific">Elysia crispata</name>
    <name type="common">lettuce slug</name>
    <dbReference type="NCBI Taxonomy" id="231223"/>
    <lineage>
        <taxon>Eukaryota</taxon>
        <taxon>Metazoa</taxon>
        <taxon>Spiralia</taxon>
        <taxon>Lophotrochozoa</taxon>
        <taxon>Mollusca</taxon>
        <taxon>Gastropoda</taxon>
        <taxon>Heterobranchia</taxon>
        <taxon>Euthyneura</taxon>
        <taxon>Panpulmonata</taxon>
        <taxon>Sacoglossa</taxon>
        <taxon>Placobranchoidea</taxon>
        <taxon>Plakobranchidae</taxon>
        <taxon>Elysia</taxon>
    </lineage>
</organism>
<accession>A0AAE1A1D8</accession>
<keyword evidence="3" id="KW-1185">Reference proteome</keyword>
<dbReference type="Proteomes" id="UP001283361">
    <property type="component" value="Unassembled WGS sequence"/>
</dbReference>
<proteinExistence type="predicted"/>
<evidence type="ECO:0000313" key="3">
    <source>
        <dbReference type="Proteomes" id="UP001283361"/>
    </source>
</evidence>
<comment type="caution">
    <text evidence="2">The sequence shown here is derived from an EMBL/GenBank/DDBJ whole genome shotgun (WGS) entry which is preliminary data.</text>
</comment>
<evidence type="ECO:0000313" key="2">
    <source>
        <dbReference type="EMBL" id="KAK3779559.1"/>
    </source>
</evidence>